<dbReference type="OrthoDB" id="1577640at2759"/>
<reference evidence="2" key="1">
    <citation type="journal article" date="2021" name="Nat. Commun.">
        <title>Genetic determinants of endophytism in the Arabidopsis root mycobiome.</title>
        <authorList>
            <person name="Mesny F."/>
            <person name="Miyauchi S."/>
            <person name="Thiergart T."/>
            <person name="Pickel B."/>
            <person name="Atanasova L."/>
            <person name="Karlsson M."/>
            <person name="Huettel B."/>
            <person name="Barry K.W."/>
            <person name="Haridas S."/>
            <person name="Chen C."/>
            <person name="Bauer D."/>
            <person name="Andreopoulos W."/>
            <person name="Pangilinan J."/>
            <person name="LaButti K."/>
            <person name="Riley R."/>
            <person name="Lipzen A."/>
            <person name="Clum A."/>
            <person name="Drula E."/>
            <person name="Henrissat B."/>
            <person name="Kohler A."/>
            <person name="Grigoriev I.V."/>
            <person name="Martin F.M."/>
            <person name="Hacquard S."/>
        </authorList>
    </citation>
    <scope>NUCLEOTIDE SEQUENCE</scope>
    <source>
        <strain evidence="2">MPI-CAGE-CH-0243</strain>
    </source>
</reference>
<feature type="compositionally biased region" description="Polar residues" evidence="1">
    <location>
        <begin position="40"/>
        <end position="52"/>
    </location>
</feature>
<evidence type="ECO:0000256" key="1">
    <source>
        <dbReference type="SAM" id="MobiDB-lite"/>
    </source>
</evidence>
<evidence type="ECO:0000313" key="3">
    <source>
        <dbReference type="Proteomes" id="UP000700596"/>
    </source>
</evidence>
<feature type="compositionally biased region" description="Basic and acidic residues" evidence="1">
    <location>
        <begin position="67"/>
        <end position="79"/>
    </location>
</feature>
<sequence>MGFSFPNSEEQQERQLSPSSPPKRLDATVNPLGSPFETDIASTLDRNASSTEGGAFIPLQPSPPHPIAEDEPKIPHPAEDFDPNFSSNAADDDLTTGNPQDLSSLASVHPRNAATAPGFGGDGWVGQGSLEVNLEAHNFSEPNDAAHTDSGYGSAHYDEQRTVAGNVTGYEDDRATVYTQESDLNTTLVGSYISELAKLLYENIGQGQHDEESMDYINRHLEDLLRSFALRLSQHGSSQEQRLLVAFIHRHRWGITDSFKQLSLETIDSPSSSPRPADGMAFLEKMALWASMNENNTESTTAQANPEIEGLEDDDEVEVEDDEDEPMPELRLYRKIIEESAAYRWLLGQIQRKTILNTTECDIRQYLRKSILDVLPARPAISRRNPMELIQVRYEVHTDFVGFLKKQQYEEELSYALENAVIITGSKEVAQAETCIGYLRQTWPVTGESLLQILKAAVDSNEKAVHTASSGDGSTLIACLRPGRLIVTAFGSRDSVIDVGEQLAWLGSGLQYSSLPQGVVCSLAEISGVKSRKLQQRAPTDPSVMVDCSIRFKVESHTDQSLPTSINGSCWHGLFLNPVIVAGFPIPKRDDKQLGLEISLSMMAKLAQAKRLTCFDGRMFVKGFSTMLLPTERSKNIISWHLLYNKDRKRLLYIDSRIKPLQSSSVQDIQIQDIENARHILGWASSAETFAGAPEANYNIRRSGLTSRGASCVLERVSVSVGKLINADAKIAIGRHNVPLHLRREGSYVDQIRDAYNNYVMFYDVDDRRPYLVNGATALLHIVRASLHEHIDSIFGSNCLFKPGDLREATVRHNSKSAVEVLTSESNMELKITRDKAEIWTETTSNADGSDCKVIEKRKEKFVYFQDCVDEKWSILEQMLDHQSKMYTPGLKLTMPGRQYLEGYDFADVASRITDIQPRCTKLNSHGKGWVDFTRSIRAITLFGRGFGELIRASQDCNSLCSMWLNIPKHLDYLTVSVSDLEEISKNRGNPSASPMELVDDICWYQPDKLFESCNCKGTKLKRNFLGLHNTCDRVQVLLPSTSRIRRPKSHGPLENMRNGAVIFGHSKTFSICWPDHDDPSLGVPDSPTEEPDSSPNDSGLGSSIPSSSSEEQFSHKRGKRSP</sequence>
<feature type="region of interest" description="Disordered" evidence="1">
    <location>
        <begin position="1077"/>
        <end position="1123"/>
    </location>
</feature>
<comment type="caution">
    <text evidence="2">The sequence shown here is derived from an EMBL/GenBank/DDBJ whole genome shotgun (WGS) entry which is preliminary data.</text>
</comment>
<dbReference type="EMBL" id="JAGMWT010000002">
    <property type="protein sequence ID" value="KAH7135025.1"/>
    <property type="molecule type" value="Genomic_DNA"/>
</dbReference>
<evidence type="ECO:0000313" key="2">
    <source>
        <dbReference type="EMBL" id="KAH7135025.1"/>
    </source>
</evidence>
<accession>A0A9P9EBV9</accession>
<feature type="compositionally biased region" description="Low complexity" evidence="1">
    <location>
        <begin position="1094"/>
        <end position="1112"/>
    </location>
</feature>
<keyword evidence="3" id="KW-1185">Reference proteome</keyword>
<proteinExistence type="predicted"/>
<feature type="compositionally biased region" description="Polar residues" evidence="1">
    <location>
        <begin position="84"/>
        <end position="105"/>
    </location>
</feature>
<organism evidence="2 3">
    <name type="scientific">Dendryphion nanum</name>
    <dbReference type="NCBI Taxonomy" id="256645"/>
    <lineage>
        <taxon>Eukaryota</taxon>
        <taxon>Fungi</taxon>
        <taxon>Dikarya</taxon>
        <taxon>Ascomycota</taxon>
        <taxon>Pezizomycotina</taxon>
        <taxon>Dothideomycetes</taxon>
        <taxon>Pleosporomycetidae</taxon>
        <taxon>Pleosporales</taxon>
        <taxon>Torulaceae</taxon>
        <taxon>Dendryphion</taxon>
    </lineage>
</organism>
<dbReference type="AlphaFoldDB" id="A0A9P9EBV9"/>
<name>A0A9P9EBV9_9PLEO</name>
<feature type="compositionally biased region" description="Acidic residues" evidence="1">
    <location>
        <begin position="309"/>
        <end position="325"/>
    </location>
</feature>
<protein>
    <submittedName>
        <fullName evidence="2">Uncharacterized protein</fullName>
    </submittedName>
</protein>
<feature type="compositionally biased region" description="Polar residues" evidence="1">
    <location>
        <begin position="1"/>
        <end position="18"/>
    </location>
</feature>
<dbReference type="Proteomes" id="UP000700596">
    <property type="component" value="Unassembled WGS sequence"/>
</dbReference>
<feature type="region of interest" description="Disordered" evidence="1">
    <location>
        <begin position="296"/>
        <end position="325"/>
    </location>
</feature>
<feature type="region of interest" description="Disordered" evidence="1">
    <location>
        <begin position="1"/>
        <end position="105"/>
    </location>
</feature>
<gene>
    <name evidence="2" type="ORF">B0J11DRAFT_149740</name>
</gene>